<name>A0A3N2PKN0_SODAK</name>
<proteinExistence type="predicted"/>
<reference evidence="1 2" key="1">
    <citation type="journal article" date="2018" name="Mol. Ecol.">
        <title>The obligate alkalophilic soda-lake fungus Sodiomyces alkalinus has shifted to a protein diet.</title>
        <authorList>
            <person name="Grum-Grzhimaylo A.A."/>
            <person name="Falkoski D.L."/>
            <person name="van den Heuvel J."/>
            <person name="Valero-Jimenez C.A."/>
            <person name="Min B."/>
            <person name="Choi I.G."/>
            <person name="Lipzen A."/>
            <person name="Daum C.G."/>
            <person name="Aanen D.K."/>
            <person name="Tsang A."/>
            <person name="Henrissat B."/>
            <person name="Bilanenko E.N."/>
            <person name="de Vries R.P."/>
            <person name="van Kan J.A.L."/>
            <person name="Grigoriev I.V."/>
            <person name="Debets A.J.M."/>
        </authorList>
    </citation>
    <scope>NUCLEOTIDE SEQUENCE [LARGE SCALE GENOMIC DNA]</scope>
    <source>
        <strain evidence="1 2">F11</strain>
    </source>
</reference>
<sequence>MWVRRRGEADPCKWASYFGHVSLSVLFSLSQLSFLSSCSLFPPFRMVPFPQRIPAHMPCALTNSAVPESLPHCGAPFHWPYKGIASGNPSFRPRIVDGPTDN</sequence>
<dbReference type="EMBL" id="ML119062">
    <property type="protein sequence ID" value="ROT35081.1"/>
    <property type="molecule type" value="Genomic_DNA"/>
</dbReference>
<protein>
    <submittedName>
        <fullName evidence="1">Uncharacterized protein</fullName>
    </submittedName>
</protein>
<evidence type="ECO:0000313" key="2">
    <source>
        <dbReference type="Proteomes" id="UP000272025"/>
    </source>
</evidence>
<evidence type="ECO:0000313" key="1">
    <source>
        <dbReference type="EMBL" id="ROT35081.1"/>
    </source>
</evidence>
<dbReference type="RefSeq" id="XP_028462887.1">
    <property type="nucleotide sequence ID" value="XM_028615673.1"/>
</dbReference>
<accession>A0A3N2PKN0</accession>
<gene>
    <name evidence="1" type="ORF">SODALDRAFT_77465</name>
</gene>
<dbReference type="GeneID" id="39584150"/>
<keyword evidence="2" id="KW-1185">Reference proteome</keyword>
<dbReference type="Proteomes" id="UP000272025">
    <property type="component" value="Unassembled WGS sequence"/>
</dbReference>
<organism evidence="1 2">
    <name type="scientific">Sodiomyces alkalinus (strain CBS 110278 / VKM F-3762 / F11)</name>
    <name type="common">Alkaliphilic filamentous fungus</name>
    <dbReference type="NCBI Taxonomy" id="1314773"/>
    <lineage>
        <taxon>Eukaryota</taxon>
        <taxon>Fungi</taxon>
        <taxon>Dikarya</taxon>
        <taxon>Ascomycota</taxon>
        <taxon>Pezizomycotina</taxon>
        <taxon>Sordariomycetes</taxon>
        <taxon>Hypocreomycetidae</taxon>
        <taxon>Glomerellales</taxon>
        <taxon>Plectosphaerellaceae</taxon>
        <taxon>Sodiomyces</taxon>
    </lineage>
</organism>
<dbReference type="AlphaFoldDB" id="A0A3N2PKN0"/>